<comment type="subcellular location">
    <subcellularLocation>
        <location evidence="2">Chromosome</location>
        <location evidence="2">Centromere</location>
    </subcellularLocation>
    <subcellularLocation>
        <location evidence="1 8">Nucleus</location>
    </subcellularLocation>
</comment>
<dbReference type="Pfam" id="PF06093">
    <property type="entry name" value="Spt4"/>
    <property type="match status" value="1"/>
</dbReference>
<dbReference type="PIRSF" id="PIRSF025023">
    <property type="entry name" value="Spt4"/>
    <property type="match status" value="1"/>
</dbReference>
<evidence type="ECO:0000256" key="6">
    <source>
        <dbReference type="ARBA" id="ARBA00023242"/>
    </source>
</evidence>
<evidence type="ECO:0000256" key="7">
    <source>
        <dbReference type="ARBA" id="ARBA00023328"/>
    </source>
</evidence>
<dbReference type="GO" id="GO:0006355">
    <property type="term" value="P:regulation of DNA-templated transcription"/>
    <property type="evidence" value="ECO:0007669"/>
    <property type="project" value="InterPro"/>
</dbReference>
<dbReference type="Gene3D" id="3.30.40.210">
    <property type="match status" value="1"/>
</dbReference>
<feature type="domain" description="Spt4/RpoE2 zinc finger" evidence="9">
    <location>
        <begin position="15"/>
        <end position="92"/>
    </location>
</feature>
<proteinExistence type="inferred from homology"/>
<dbReference type="GO" id="GO:0000775">
    <property type="term" value="C:chromosome, centromeric region"/>
    <property type="evidence" value="ECO:0007669"/>
    <property type="project" value="UniProtKB-SubCell"/>
</dbReference>
<evidence type="ECO:0000256" key="8">
    <source>
        <dbReference type="PIRNR" id="PIRNR025023"/>
    </source>
</evidence>
<dbReference type="GO" id="GO:0008270">
    <property type="term" value="F:zinc ion binding"/>
    <property type="evidence" value="ECO:0007669"/>
    <property type="project" value="InterPro"/>
</dbReference>
<dbReference type="SMART" id="SM01389">
    <property type="entry name" value="Spt4"/>
    <property type="match status" value="1"/>
</dbReference>
<keyword evidence="11" id="KW-1185">Reference proteome</keyword>
<evidence type="ECO:0000256" key="4">
    <source>
        <dbReference type="ARBA" id="ARBA00020182"/>
    </source>
</evidence>
<dbReference type="GO" id="GO:0032044">
    <property type="term" value="C:DSIF complex"/>
    <property type="evidence" value="ECO:0007669"/>
    <property type="project" value="TreeGrafter"/>
</dbReference>
<dbReference type="OrthoDB" id="248751at2759"/>
<comment type="similarity">
    <text evidence="3 8">Belongs to the SPT4 family.</text>
</comment>
<evidence type="ECO:0000256" key="1">
    <source>
        <dbReference type="ARBA" id="ARBA00004123"/>
    </source>
</evidence>
<keyword evidence="7" id="KW-0137">Centromere</keyword>
<evidence type="ECO:0000313" key="10">
    <source>
        <dbReference type="EMBL" id="OCK80271.1"/>
    </source>
</evidence>
<dbReference type="AlphaFoldDB" id="A0A8E2EA70"/>
<name>A0A8E2EA70_9PEZI</name>
<dbReference type="InterPro" id="IPR009287">
    <property type="entry name" value="Spt4"/>
</dbReference>
<protein>
    <recommendedName>
        <fullName evidence="4 8">Transcription elongation factor SPT4</fullName>
    </recommendedName>
</protein>
<evidence type="ECO:0000256" key="5">
    <source>
        <dbReference type="ARBA" id="ARBA00023163"/>
    </source>
</evidence>
<dbReference type="InterPro" id="IPR022800">
    <property type="entry name" value="Spt4/RpoE2_Znf"/>
</dbReference>
<sequence>MAAGNFVPNNQHRNLRACMVCSFVQTQQKFKDNGCPNCESFLELAGSHDAVQECTSQVFEGLITVTDTTRSWVARHQGLEGYVPGVYATQVEGQLPEEVLLAVENAGVRYVPRDGSATEAITRE</sequence>
<evidence type="ECO:0000313" key="11">
    <source>
        <dbReference type="Proteomes" id="UP000250266"/>
    </source>
</evidence>
<comment type="function">
    <text evidence="8">The SPT4-SPT5 complex mediates both activation and inhibition of transcription elongation, and plays a role in pre-mRNA processing. This complex seems to be important for the stability of the RNA polymerase II elongation machinery on the chromatin template but not for the inherent ability of this machinery to translocate down the gene.</text>
</comment>
<accession>A0A8E2EA70</accession>
<organism evidence="10 11">
    <name type="scientific">Lepidopterella palustris CBS 459.81</name>
    <dbReference type="NCBI Taxonomy" id="1314670"/>
    <lineage>
        <taxon>Eukaryota</taxon>
        <taxon>Fungi</taxon>
        <taxon>Dikarya</taxon>
        <taxon>Ascomycota</taxon>
        <taxon>Pezizomycotina</taxon>
        <taxon>Dothideomycetes</taxon>
        <taxon>Pleosporomycetidae</taxon>
        <taxon>Mytilinidiales</taxon>
        <taxon>Argynnaceae</taxon>
        <taxon>Lepidopterella</taxon>
    </lineage>
</organism>
<dbReference type="InterPro" id="IPR038510">
    <property type="entry name" value="Spt4_sf"/>
</dbReference>
<dbReference type="InterPro" id="IPR029040">
    <property type="entry name" value="RPABC4/Spt4"/>
</dbReference>
<gene>
    <name evidence="10" type="ORF">K432DRAFT_434848</name>
</gene>
<dbReference type="GO" id="GO:0140673">
    <property type="term" value="P:transcription elongation-coupled chromatin remodeling"/>
    <property type="evidence" value="ECO:0007669"/>
    <property type="project" value="InterPro"/>
</dbReference>
<evidence type="ECO:0000256" key="3">
    <source>
        <dbReference type="ARBA" id="ARBA00010464"/>
    </source>
</evidence>
<keyword evidence="5 8" id="KW-0804">Transcription</keyword>
<reference evidence="10 11" key="1">
    <citation type="journal article" date="2016" name="Nat. Commun.">
        <title>Ectomycorrhizal ecology is imprinted in the genome of the dominant symbiotic fungus Cenococcum geophilum.</title>
        <authorList>
            <consortium name="DOE Joint Genome Institute"/>
            <person name="Peter M."/>
            <person name="Kohler A."/>
            <person name="Ohm R.A."/>
            <person name="Kuo A."/>
            <person name="Krutzmann J."/>
            <person name="Morin E."/>
            <person name="Arend M."/>
            <person name="Barry K.W."/>
            <person name="Binder M."/>
            <person name="Choi C."/>
            <person name="Clum A."/>
            <person name="Copeland A."/>
            <person name="Grisel N."/>
            <person name="Haridas S."/>
            <person name="Kipfer T."/>
            <person name="LaButti K."/>
            <person name="Lindquist E."/>
            <person name="Lipzen A."/>
            <person name="Maire R."/>
            <person name="Meier B."/>
            <person name="Mihaltcheva S."/>
            <person name="Molinier V."/>
            <person name="Murat C."/>
            <person name="Poggeler S."/>
            <person name="Quandt C.A."/>
            <person name="Sperisen C."/>
            <person name="Tritt A."/>
            <person name="Tisserant E."/>
            <person name="Crous P.W."/>
            <person name="Henrissat B."/>
            <person name="Nehls U."/>
            <person name="Egli S."/>
            <person name="Spatafora J.W."/>
            <person name="Grigoriev I.V."/>
            <person name="Martin F.M."/>
        </authorList>
    </citation>
    <scope>NUCLEOTIDE SEQUENCE [LARGE SCALE GENOMIC DNA]</scope>
    <source>
        <strain evidence="10 11">CBS 459.81</strain>
    </source>
</reference>
<dbReference type="PANTHER" id="PTHR12882">
    <property type="entry name" value="SUPPRESSOR OF TY 4"/>
    <property type="match status" value="1"/>
</dbReference>
<evidence type="ECO:0000256" key="2">
    <source>
        <dbReference type="ARBA" id="ARBA00004584"/>
    </source>
</evidence>
<dbReference type="SUPFAM" id="SSF63393">
    <property type="entry name" value="RNA polymerase subunits"/>
    <property type="match status" value="1"/>
</dbReference>
<evidence type="ECO:0000259" key="9">
    <source>
        <dbReference type="SMART" id="SM01389"/>
    </source>
</evidence>
<keyword evidence="6 8" id="KW-0539">Nucleus</keyword>
<dbReference type="CDD" id="cd07973">
    <property type="entry name" value="Spt4"/>
    <property type="match status" value="1"/>
</dbReference>
<dbReference type="EMBL" id="KV744967">
    <property type="protein sequence ID" value="OCK80271.1"/>
    <property type="molecule type" value="Genomic_DNA"/>
</dbReference>
<dbReference type="PANTHER" id="PTHR12882:SF1">
    <property type="entry name" value="TRANSCRIPTION ELONGATION FACTOR SPT4"/>
    <property type="match status" value="1"/>
</dbReference>
<dbReference type="GO" id="GO:0000993">
    <property type="term" value="F:RNA polymerase II complex binding"/>
    <property type="evidence" value="ECO:0007669"/>
    <property type="project" value="TreeGrafter"/>
</dbReference>
<dbReference type="Proteomes" id="UP000250266">
    <property type="component" value="Unassembled WGS sequence"/>
</dbReference>